<name>D6TI03_KTERA</name>
<dbReference type="InParanoid" id="D6TI03"/>
<dbReference type="eggNOG" id="COG2141">
    <property type="taxonomic scope" value="Bacteria"/>
</dbReference>
<dbReference type="OrthoDB" id="4288123at2"/>
<dbReference type="InterPro" id="IPR036661">
    <property type="entry name" value="Luciferase-like_sf"/>
</dbReference>
<evidence type="ECO:0000313" key="6">
    <source>
        <dbReference type="EMBL" id="EFH90973.1"/>
    </source>
</evidence>
<dbReference type="GO" id="GO:0046306">
    <property type="term" value="P:alkanesulfonate catabolic process"/>
    <property type="evidence" value="ECO:0007669"/>
    <property type="project" value="TreeGrafter"/>
</dbReference>
<evidence type="ECO:0000256" key="1">
    <source>
        <dbReference type="ARBA" id="ARBA00022630"/>
    </source>
</evidence>
<dbReference type="Proteomes" id="UP000004508">
    <property type="component" value="Unassembled WGS sequence"/>
</dbReference>
<reference evidence="6 7" key="1">
    <citation type="journal article" date="2011" name="Stand. Genomic Sci.">
        <title>Non-contiguous finished genome sequence and contextual data of the filamentous soil bacterium Ktedonobacter racemifer type strain (SOSP1-21).</title>
        <authorList>
            <person name="Chang Y.J."/>
            <person name="Land M."/>
            <person name="Hauser L."/>
            <person name="Chertkov O."/>
            <person name="Del Rio T.G."/>
            <person name="Nolan M."/>
            <person name="Copeland A."/>
            <person name="Tice H."/>
            <person name="Cheng J.F."/>
            <person name="Lucas S."/>
            <person name="Han C."/>
            <person name="Goodwin L."/>
            <person name="Pitluck S."/>
            <person name="Ivanova N."/>
            <person name="Ovchinikova G."/>
            <person name="Pati A."/>
            <person name="Chen A."/>
            <person name="Palaniappan K."/>
            <person name="Mavromatis K."/>
            <person name="Liolios K."/>
            <person name="Brettin T."/>
            <person name="Fiebig A."/>
            <person name="Rohde M."/>
            <person name="Abt B."/>
            <person name="Goker M."/>
            <person name="Detter J.C."/>
            <person name="Woyke T."/>
            <person name="Bristow J."/>
            <person name="Eisen J.A."/>
            <person name="Markowitz V."/>
            <person name="Hugenholtz P."/>
            <person name="Kyrpides N.C."/>
            <person name="Klenk H.P."/>
            <person name="Lapidus A."/>
        </authorList>
    </citation>
    <scope>NUCLEOTIDE SEQUENCE [LARGE SCALE GENOMIC DNA]</scope>
    <source>
        <strain evidence="7">DSM 44963</strain>
    </source>
</reference>
<dbReference type="NCBIfam" id="TIGR03621">
    <property type="entry name" value="F420_MSMEG_2516"/>
    <property type="match status" value="1"/>
</dbReference>
<gene>
    <name evidence="6" type="ORF">Krac_12616</name>
</gene>
<evidence type="ECO:0000256" key="2">
    <source>
        <dbReference type="ARBA" id="ARBA00022643"/>
    </source>
</evidence>
<evidence type="ECO:0000256" key="3">
    <source>
        <dbReference type="ARBA" id="ARBA00023002"/>
    </source>
</evidence>
<evidence type="ECO:0000256" key="4">
    <source>
        <dbReference type="ARBA" id="ARBA00023033"/>
    </source>
</evidence>
<dbReference type="Gene3D" id="3.20.20.30">
    <property type="entry name" value="Luciferase-like domain"/>
    <property type="match status" value="1"/>
</dbReference>
<dbReference type="PANTHER" id="PTHR42847">
    <property type="entry name" value="ALKANESULFONATE MONOOXYGENASE"/>
    <property type="match status" value="1"/>
</dbReference>
<sequence length="288" mass="31936">MAKNPFRFGLVTYGNPSRSAWIALAQRAEELGYASLHVPDVLGTPTATLTTLAVAATATTTLRVGSFVLVNDYRHPALLAREIATLDQLSEGRVELGLGAGGWPLDFQQLGIPFDNAGIRASRFEEGFSIIKQFFTSDVVNFSGKYYTVKDLHSRPRPVQQPHPPIYIGSGGRRMLTLAAREADIITPIAQEPEALEEKIGWKQEAAGERFEHLTFSQIIGGIELTDSPVAAGPLIQEGVPEEARPMTIEQAVEYLEEQREKYGFSYFYLRERQIENFIPVLTRLNGK</sequence>
<dbReference type="InterPro" id="IPR050172">
    <property type="entry name" value="SsuD_RutA_monooxygenase"/>
</dbReference>
<dbReference type="GO" id="GO:0008726">
    <property type="term" value="F:alkanesulfonate monooxygenase activity"/>
    <property type="evidence" value="ECO:0007669"/>
    <property type="project" value="TreeGrafter"/>
</dbReference>
<dbReference type="EMBL" id="ADVG01000001">
    <property type="protein sequence ID" value="EFH90973.1"/>
    <property type="molecule type" value="Genomic_DNA"/>
</dbReference>
<feature type="domain" description="Luciferase-like" evidence="5">
    <location>
        <begin position="16"/>
        <end position="206"/>
    </location>
</feature>
<comment type="caution">
    <text evidence="6">The sequence shown here is derived from an EMBL/GenBank/DDBJ whole genome shotgun (WGS) entry which is preliminary data.</text>
</comment>
<keyword evidence="7" id="KW-1185">Reference proteome</keyword>
<accession>D6TI03</accession>
<dbReference type="AlphaFoldDB" id="D6TI03"/>
<dbReference type="InterPro" id="IPR011251">
    <property type="entry name" value="Luciferase-like_dom"/>
</dbReference>
<proteinExistence type="predicted"/>
<dbReference type="STRING" id="485913.Krac_12616"/>
<keyword evidence="1" id="KW-0285">Flavoprotein</keyword>
<evidence type="ECO:0000259" key="5">
    <source>
        <dbReference type="Pfam" id="PF00296"/>
    </source>
</evidence>
<evidence type="ECO:0000313" key="7">
    <source>
        <dbReference type="Proteomes" id="UP000004508"/>
    </source>
</evidence>
<keyword evidence="4" id="KW-0503">Monooxygenase</keyword>
<dbReference type="SUPFAM" id="SSF51679">
    <property type="entry name" value="Bacterial luciferase-like"/>
    <property type="match status" value="1"/>
</dbReference>
<keyword evidence="3" id="KW-0560">Oxidoreductase</keyword>
<dbReference type="Pfam" id="PF00296">
    <property type="entry name" value="Bac_luciferase"/>
    <property type="match status" value="1"/>
</dbReference>
<dbReference type="InterPro" id="IPR019923">
    <property type="entry name" value="Lucif-like_OxRdtase_MSMEG_2516"/>
</dbReference>
<keyword evidence="2" id="KW-0288">FMN</keyword>
<organism evidence="6 7">
    <name type="scientific">Ktedonobacter racemifer DSM 44963</name>
    <dbReference type="NCBI Taxonomy" id="485913"/>
    <lineage>
        <taxon>Bacteria</taxon>
        <taxon>Bacillati</taxon>
        <taxon>Chloroflexota</taxon>
        <taxon>Ktedonobacteria</taxon>
        <taxon>Ktedonobacterales</taxon>
        <taxon>Ktedonobacteraceae</taxon>
        <taxon>Ktedonobacter</taxon>
    </lineage>
</organism>
<dbReference type="RefSeq" id="WP_007908792.1">
    <property type="nucleotide sequence ID" value="NZ_ADVG01000001.1"/>
</dbReference>
<dbReference type="PANTHER" id="PTHR42847:SF4">
    <property type="entry name" value="ALKANESULFONATE MONOOXYGENASE-RELATED"/>
    <property type="match status" value="1"/>
</dbReference>
<protein>
    <submittedName>
        <fullName evidence="6">Putative F420-dependent oxidoreductase</fullName>
    </submittedName>
</protein>